<feature type="region of interest" description="Disordered" evidence="1">
    <location>
        <begin position="47"/>
        <end position="66"/>
    </location>
</feature>
<reference evidence="2 3" key="1">
    <citation type="submission" date="2023-10" db="EMBL/GenBank/DDBJ databases">
        <title>Novel methanotroph of the genus Methylocapsa from a subarctic wetland.</title>
        <authorList>
            <person name="Belova S.E."/>
            <person name="Oshkin I.Y."/>
            <person name="Miroshnikov K."/>
            <person name="Dedysh S.N."/>
        </authorList>
    </citation>
    <scope>NUCLEOTIDE SEQUENCE [LARGE SCALE GENOMIC DNA]</scope>
    <source>
        <strain evidence="2 3">RX1</strain>
    </source>
</reference>
<protein>
    <submittedName>
        <fullName evidence="2">DUF2497 domain-containing protein</fullName>
    </submittedName>
</protein>
<feature type="region of interest" description="Disordered" evidence="1">
    <location>
        <begin position="77"/>
        <end position="112"/>
    </location>
</feature>
<accession>A0ABZ0HQH4</accession>
<evidence type="ECO:0000256" key="1">
    <source>
        <dbReference type="SAM" id="MobiDB-lite"/>
    </source>
</evidence>
<dbReference type="Proteomes" id="UP001626536">
    <property type="component" value="Chromosome"/>
</dbReference>
<evidence type="ECO:0000313" key="2">
    <source>
        <dbReference type="EMBL" id="WOJ88186.1"/>
    </source>
</evidence>
<proteinExistence type="predicted"/>
<dbReference type="InterPro" id="IPR019632">
    <property type="entry name" value="DUF2497"/>
</dbReference>
<feature type="compositionally biased region" description="Basic and acidic residues" evidence="1">
    <location>
        <begin position="12"/>
        <end position="21"/>
    </location>
</feature>
<name>A0ABZ0HQH4_9HYPH</name>
<sequence length="185" mass="19714">MSGANPLPKTSHLPEPRAHEPSMEEILLSIRRIIADDQALFASRDALPAETSQATAEVDAETSDFADAAYEPRLDHAPDIRALEGDQPSASRPLGKEASAKPNPAASATVDLDAPPHLLSPAADASVASAFNALVASRFVRNSDAIAALTHEMLRPMLKAWLDDNLPALVERLVQAEIERLAQGD</sequence>
<organism evidence="2 3">
    <name type="scientific">Methylocapsa polymorpha</name>
    <dbReference type="NCBI Taxonomy" id="3080828"/>
    <lineage>
        <taxon>Bacteria</taxon>
        <taxon>Pseudomonadati</taxon>
        <taxon>Pseudomonadota</taxon>
        <taxon>Alphaproteobacteria</taxon>
        <taxon>Hyphomicrobiales</taxon>
        <taxon>Beijerinckiaceae</taxon>
        <taxon>Methylocapsa</taxon>
    </lineage>
</organism>
<evidence type="ECO:0000313" key="3">
    <source>
        <dbReference type="Proteomes" id="UP001626536"/>
    </source>
</evidence>
<keyword evidence="3" id="KW-1185">Reference proteome</keyword>
<feature type="region of interest" description="Disordered" evidence="1">
    <location>
        <begin position="1"/>
        <end position="21"/>
    </location>
</feature>
<gene>
    <name evidence="2" type="ORF">RZS28_10010</name>
</gene>
<dbReference type="RefSeq" id="WP_407337626.1">
    <property type="nucleotide sequence ID" value="NZ_CP136862.1"/>
</dbReference>
<dbReference type="EMBL" id="CP136862">
    <property type="protein sequence ID" value="WOJ88186.1"/>
    <property type="molecule type" value="Genomic_DNA"/>
</dbReference>
<dbReference type="Pfam" id="PF10691">
    <property type="entry name" value="DUF2497"/>
    <property type="match status" value="1"/>
</dbReference>